<dbReference type="Gene3D" id="3.30.70.100">
    <property type="match status" value="1"/>
</dbReference>
<gene>
    <name evidence="2" type="ORF">GCM10007977_064350</name>
</gene>
<dbReference type="RefSeq" id="WP_190253748.1">
    <property type="nucleotide sequence ID" value="NZ_BMPI01000036.1"/>
</dbReference>
<feature type="domain" description="ABM" evidence="1">
    <location>
        <begin position="14"/>
        <end position="75"/>
    </location>
</feature>
<accession>A0A917X1W6</accession>
<dbReference type="InterPro" id="IPR007138">
    <property type="entry name" value="ABM_dom"/>
</dbReference>
<protein>
    <recommendedName>
        <fullName evidence="1">ABM domain-containing protein</fullName>
    </recommendedName>
</protein>
<proteinExistence type="predicted"/>
<evidence type="ECO:0000313" key="3">
    <source>
        <dbReference type="Proteomes" id="UP000642070"/>
    </source>
</evidence>
<dbReference type="AlphaFoldDB" id="A0A917X1W6"/>
<comment type="caution">
    <text evidence="2">The sequence shown here is derived from an EMBL/GenBank/DDBJ whole genome shotgun (WGS) entry which is preliminary data.</text>
</comment>
<organism evidence="2 3">
    <name type="scientific">Dactylosporangium sucinum</name>
    <dbReference type="NCBI Taxonomy" id="1424081"/>
    <lineage>
        <taxon>Bacteria</taxon>
        <taxon>Bacillati</taxon>
        <taxon>Actinomycetota</taxon>
        <taxon>Actinomycetes</taxon>
        <taxon>Micromonosporales</taxon>
        <taxon>Micromonosporaceae</taxon>
        <taxon>Dactylosporangium</taxon>
    </lineage>
</organism>
<evidence type="ECO:0000259" key="1">
    <source>
        <dbReference type="Pfam" id="PF03992"/>
    </source>
</evidence>
<dbReference type="EMBL" id="BMPI01000036">
    <property type="protein sequence ID" value="GGM53899.1"/>
    <property type="molecule type" value="Genomic_DNA"/>
</dbReference>
<dbReference type="SUPFAM" id="SSF54909">
    <property type="entry name" value="Dimeric alpha+beta barrel"/>
    <property type="match status" value="1"/>
</dbReference>
<reference evidence="2" key="1">
    <citation type="journal article" date="2014" name="Int. J. Syst. Evol. Microbiol.">
        <title>Complete genome sequence of Corynebacterium casei LMG S-19264T (=DSM 44701T), isolated from a smear-ripened cheese.</title>
        <authorList>
            <consortium name="US DOE Joint Genome Institute (JGI-PGF)"/>
            <person name="Walter F."/>
            <person name="Albersmeier A."/>
            <person name="Kalinowski J."/>
            <person name="Ruckert C."/>
        </authorList>
    </citation>
    <scope>NUCLEOTIDE SEQUENCE</scope>
    <source>
        <strain evidence="2">JCM 19831</strain>
    </source>
</reference>
<dbReference type="Pfam" id="PF03992">
    <property type="entry name" value="ABM"/>
    <property type="match status" value="1"/>
</dbReference>
<dbReference type="InterPro" id="IPR011008">
    <property type="entry name" value="Dimeric_a/b-barrel"/>
</dbReference>
<sequence>MHVVVSQAWTKDAGEHADAYVALSVRFAEFFAGRPGFRGRWLVRDVEDPTHFTHIRMFDTAESYEAATRTPGYVEHTEAMYEHLRPYDSYPRTIGEVVVEDLP</sequence>
<evidence type="ECO:0000313" key="2">
    <source>
        <dbReference type="EMBL" id="GGM53899.1"/>
    </source>
</evidence>
<name>A0A917X1W6_9ACTN</name>
<reference evidence="2" key="2">
    <citation type="submission" date="2020-09" db="EMBL/GenBank/DDBJ databases">
        <authorList>
            <person name="Sun Q."/>
            <person name="Ohkuma M."/>
        </authorList>
    </citation>
    <scope>NUCLEOTIDE SEQUENCE</scope>
    <source>
        <strain evidence="2">JCM 19831</strain>
    </source>
</reference>
<dbReference type="Proteomes" id="UP000642070">
    <property type="component" value="Unassembled WGS sequence"/>
</dbReference>
<keyword evidence="3" id="KW-1185">Reference proteome</keyword>